<comment type="caution">
    <text evidence="2">The sequence shown here is derived from an EMBL/GenBank/DDBJ whole genome shotgun (WGS) entry which is preliminary data.</text>
</comment>
<accession>A0A176VFB9</accession>
<dbReference type="EMBL" id="LVLJ01003904">
    <property type="protein sequence ID" value="OAE19287.1"/>
    <property type="molecule type" value="Genomic_DNA"/>
</dbReference>
<proteinExistence type="predicted"/>
<reference evidence="2" key="1">
    <citation type="submission" date="2016-03" db="EMBL/GenBank/DDBJ databases">
        <title>Mechanisms controlling the formation of the plant cell surface in tip-growing cells are functionally conserved among land plants.</title>
        <authorList>
            <person name="Honkanen S."/>
            <person name="Jones V.A."/>
            <person name="Morieri G."/>
            <person name="Champion C."/>
            <person name="Hetherington A.J."/>
            <person name="Kelly S."/>
            <person name="Saint-Marcoux D."/>
            <person name="Proust H."/>
            <person name="Prescott H."/>
            <person name="Dolan L."/>
        </authorList>
    </citation>
    <scope>NUCLEOTIDE SEQUENCE [LARGE SCALE GENOMIC DNA]</scope>
    <source>
        <tissue evidence="2">Whole gametophyte</tissue>
    </source>
</reference>
<name>A0A176VFB9_MARPO</name>
<protein>
    <submittedName>
        <fullName evidence="2">Uncharacterized protein</fullName>
    </submittedName>
</protein>
<feature type="compositionally biased region" description="Acidic residues" evidence="1">
    <location>
        <begin position="84"/>
        <end position="114"/>
    </location>
</feature>
<dbReference type="AlphaFoldDB" id="A0A176VFB9"/>
<keyword evidence="3" id="KW-1185">Reference proteome</keyword>
<gene>
    <name evidence="2" type="ORF">AXG93_909s1170</name>
</gene>
<sequence length="137" mass="15081">MLTHVQTLHAKFVNPANLTTLLIDCPSIGVLAGFQADYNDMNQGGVGPEYEYPTTEKDEEIPVVAPSMEDAELTADDPAQAPGEDAEPLDDDELAREEELEDAEAGEWSEDMAENEPRPGEEDEYDPDMERLPSDRG</sequence>
<organism evidence="2 3">
    <name type="scientific">Marchantia polymorpha subsp. ruderalis</name>
    <dbReference type="NCBI Taxonomy" id="1480154"/>
    <lineage>
        <taxon>Eukaryota</taxon>
        <taxon>Viridiplantae</taxon>
        <taxon>Streptophyta</taxon>
        <taxon>Embryophyta</taxon>
        <taxon>Marchantiophyta</taxon>
        <taxon>Marchantiopsida</taxon>
        <taxon>Marchantiidae</taxon>
        <taxon>Marchantiales</taxon>
        <taxon>Marchantiaceae</taxon>
        <taxon>Marchantia</taxon>
    </lineage>
</organism>
<evidence type="ECO:0000313" key="2">
    <source>
        <dbReference type="EMBL" id="OAE19287.1"/>
    </source>
</evidence>
<feature type="compositionally biased region" description="Basic and acidic residues" evidence="1">
    <location>
        <begin position="128"/>
        <end position="137"/>
    </location>
</feature>
<evidence type="ECO:0000256" key="1">
    <source>
        <dbReference type="SAM" id="MobiDB-lite"/>
    </source>
</evidence>
<feature type="region of interest" description="Disordered" evidence="1">
    <location>
        <begin position="68"/>
        <end position="137"/>
    </location>
</feature>
<evidence type="ECO:0000313" key="3">
    <source>
        <dbReference type="Proteomes" id="UP000077202"/>
    </source>
</evidence>
<dbReference type="Proteomes" id="UP000077202">
    <property type="component" value="Unassembled WGS sequence"/>
</dbReference>